<proteinExistence type="predicted"/>
<dbReference type="AlphaFoldDB" id="A0AB34GTZ1"/>
<evidence type="ECO:0000259" key="3">
    <source>
        <dbReference type="PROSITE" id="PS50238"/>
    </source>
</evidence>
<organism evidence="4 5">
    <name type="scientific">Eschrichtius robustus</name>
    <name type="common">California gray whale</name>
    <name type="synonym">Eschrichtius gibbosus</name>
    <dbReference type="NCBI Taxonomy" id="9764"/>
    <lineage>
        <taxon>Eukaryota</taxon>
        <taxon>Metazoa</taxon>
        <taxon>Chordata</taxon>
        <taxon>Craniata</taxon>
        <taxon>Vertebrata</taxon>
        <taxon>Euteleostomi</taxon>
        <taxon>Mammalia</taxon>
        <taxon>Eutheria</taxon>
        <taxon>Laurasiatheria</taxon>
        <taxon>Artiodactyla</taxon>
        <taxon>Whippomorpha</taxon>
        <taxon>Cetacea</taxon>
        <taxon>Mysticeti</taxon>
        <taxon>Eschrichtiidae</taxon>
        <taxon>Eschrichtius</taxon>
    </lineage>
</organism>
<feature type="domain" description="Rho-GAP" evidence="3">
    <location>
        <begin position="27"/>
        <end position="226"/>
    </location>
</feature>
<dbReference type="SUPFAM" id="SSF48350">
    <property type="entry name" value="GTPase activation domain, GAP"/>
    <property type="match status" value="1"/>
</dbReference>
<evidence type="ECO:0000256" key="2">
    <source>
        <dbReference type="SAM" id="MobiDB-lite"/>
    </source>
</evidence>
<gene>
    <name evidence="4" type="ORF">J1605_009850</name>
</gene>
<dbReference type="SMART" id="SM00324">
    <property type="entry name" value="RhoGAP"/>
    <property type="match status" value="1"/>
</dbReference>
<evidence type="ECO:0000256" key="1">
    <source>
        <dbReference type="ARBA" id="ARBA00022468"/>
    </source>
</evidence>
<dbReference type="GO" id="GO:0007165">
    <property type="term" value="P:signal transduction"/>
    <property type="evidence" value="ECO:0007669"/>
    <property type="project" value="InterPro"/>
</dbReference>
<dbReference type="PROSITE" id="PS50238">
    <property type="entry name" value="RHOGAP"/>
    <property type="match status" value="1"/>
</dbReference>
<evidence type="ECO:0000313" key="4">
    <source>
        <dbReference type="EMBL" id="KAJ8782768.1"/>
    </source>
</evidence>
<dbReference type="EMBL" id="JAIQCJ010002090">
    <property type="protein sequence ID" value="KAJ8782768.1"/>
    <property type="molecule type" value="Genomic_DNA"/>
</dbReference>
<dbReference type="PANTHER" id="PTHR23176:SF107">
    <property type="entry name" value="RHO GTPASE-ACTIVATING PROTEIN 12"/>
    <property type="match status" value="1"/>
</dbReference>
<name>A0AB34GTZ1_ESCRO</name>
<keyword evidence="5" id="KW-1185">Reference proteome</keyword>
<dbReference type="GO" id="GO:0005096">
    <property type="term" value="F:GTPase activator activity"/>
    <property type="evidence" value="ECO:0007669"/>
    <property type="project" value="UniProtKB-KW"/>
</dbReference>
<protein>
    <recommendedName>
        <fullName evidence="3">Rho-GAP domain-containing protein</fullName>
    </recommendedName>
</protein>
<dbReference type="InterPro" id="IPR000198">
    <property type="entry name" value="RhoGAP_dom"/>
</dbReference>
<reference evidence="4 5" key="1">
    <citation type="submission" date="2022-11" db="EMBL/GenBank/DDBJ databases">
        <title>Whole genome sequence of Eschrichtius robustus ER-17-0199.</title>
        <authorList>
            <person name="Bruniche-Olsen A."/>
            <person name="Black A.N."/>
            <person name="Fields C.J."/>
            <person name="Walden K."/>
            <person name="Dewoody J.A."/>
        </authorList>
    </citation>
    <scope>NUCLEOTIDE SEQUENCE [LARGE SCALE GENOMIC DNA]</scope>
    <source>
        <strain evidence="4">ER-17-0199</strain>
        <tissue evidence="4">Blubber</tissue>
    </source>
</reference>
<keyword evidence="1" id="KW-0343">GTPase activation</keyword>
<comment type="caution">
    <text evidence="4">The sequence shown here is derived from an EMBL/GenBank/DDBJ whole genome shotgun (WGS) entry which is preliminary data.</text>
</comment>
<dbReference type="InterPro" id="IPR050729">
    <property type="entry name" value="Rho-GAP"/>
</dbReference>
<dbReference type="PANTHER" id="PTHR23176">
    <property type="entry name" value="RHO/RAC/CDC GTPASE-ACTIVATING PROTEIN"/>
    <property type="match status" value="1"/>
</dbReference>
<dbReference type="Proteomes" id="UP001159641">
    <property type="component" value="Unassembled WGS sequence"/>
</dbReference>
<evidence type="ECO:0000313" key="5">
    <source>
        <dbReference type="Proteomes" id="UP001159641"/>
    </source>
</evidence>
<sequence length="228" mass="26157">MQERKSLLPELKTRQGTELLIQSDNDAVISEWFKVLSSTVSNQTVEPDEAIEEDIPDSPGIEKHDKEKDHKDLKKLRYQVFGANLANLCQRENGTVPKFVKLCIEHVEQYGLDVDGIYRVSGNLAVIQKLRFTVNHEQEPRQRVSAVKDLIKQLPKPNQDTMQTLFRHLKRVIENGEKNRMTYQSIAIVFGPTLLKPEKETGNIAVHTVYQNQIVELILLEINSIFGR</sequence>
<dbReference type="GO" id="GO:0005737">
    <property type="term" value="C:cytoplasm"/>
    <property type="evidence" value="ECO:0007669"/>
    <property type="project" value="TreeGrafter"/>
</dbReference>
<feature type="compositionally biased region" description="Basic and acidic residues" evidence="2">
    <location>
        <begin position="60"/>
        <end position="69"/>
    </location>
</feature>
<dbReference type="InterPro" id="IPR008936">
    <property type="entry name" value="Rho_GTPase_activation_prot"/>
</dbReference>
<feature type="compositionally biased region" description="Acidic residues" evidence="2">
    <location>
        <begin position="46"/>
        <end position="56"/>
    </location>
</feature>
<dbReference type="Gene3D" id="1.10.555.10">
    <property type="entry name" value="Rho GTPase activation protein"/>
    <property type="match status" value="2"/>
</dbReference>
<dbReference type="Pfam" id="PF00620">
    <property type="entry name" value="RhoGAP"/>
    <property type="match status" value="1"/>
</dbReference>
<accession>A0AB34GTZ1</accession>
<feature type="region of interest" description="Disordered" evidence="2">
    <location>
        <begin position="44"/>
        <end position="69"/>
    </location>
</feature>